<organism evidence="2 3">
    <name type="scientific">Couchioplanes caeruleus</name>
    <dbReference type="NCBI Taxonomy" id="56438"/>
    <lineage>
        <taxon>Bacteria</taxon>
        <taxon>Bacillati</taxon>
        <taxon>Actinomycetota</taxon>
        <taxon>Actinomycetes</taxon>
        <taxon>Micromonosporales</taxon>
        <taxon>Micromonosporaceae</taxon>
        <taxon>Couchioplanes</taxon>
    </lineage>
</organism>
<comment type="caution">
    <text evidence="2">The sequence shown here is derived from an EMBL/GenBank/DDBJ whole genome shotgun (WGS) entry which is preliminary data.</text>
</comment>
<protein>
    <submittedName>
        <fullName evidence="2">Uncharacterized protein</fullName>
    </submittedName>
</protein>
<keyword evidence="1" id="KW-0472">Membrane</keyword>
<dbReference type="EMBL" id="RJKL01000001">
    <property type="protein sequence ID" value="ROP30870.1"/>
    <property type="molecule type" value="Genomic_DNA"/>
</dbReference>
<reference evidence="2 3" key="1">
    <citation type="submission" date="2018-11" db="EMBL/GenBank/DDBJ databases">
        <title>Sequencing the genomes of 1000 actinobacteria strains.</title>
        <authorList>
            <person name="Klenk H.-P."/>
        </authorList>
    </citation>
    <scope>NUCLEOTIDE SEQUENCE [LARGE SCALE GENOMIC DNA]</scope>
    <source>
        <strain evidence="2 3">DSM 43634</strain>
    </source>
</reference>
<evidence type="ECO:0000313" key="3">
    <source>
        <dbReference type="Proteomes" id="UP000271683"/>
    </source>
</evidence>
<keyword evidence="1" id="KW-0812">Transmembrane</keyword>
<sequence length="150" mass="15325">MDGVTTAESASLGHAVRWAVLLCTLFGLATMHTLGHASMPMDSHDHSVVESSAGHSATGESFVGVHEKAVAGPCPDGHCGGQHGAMAGWSICLAILGGLAIAGLFAALLLARPKSRARGPSRVVTSSRASRAPPWRGQGLRVASLAVLRI</sequence>
<proteinExistence type="predicted"/>
<evidence type="ECO:0000256" key="1">
    <source>
        <dbReference type="SAM" id="Phobius"/>
    </source>
</evidence>
<dbReference type="Pfam" id="PF19650">
    <property type="entry name" value="DUF6153"/>
    <property type="match status" value="1"/>
</dbReference>
<feature type="transmembrane region" description="Helical" evidence="1">
    <location>
        <begin position="86"/>
        <end position="111"/>
    </location>
</feature>
<gene>
    <name evidence="2" type="ORF">EDD30_3736</name>
</gene>
<dbReference type="AlphaFoldDB" id="A0A3N1GKV2"/>
<dbReference type="Proteomes" id="UP000271683">
    <property type="component" value="Unassembled WGS sequence"/>
</dbReference>
<evidence type="ECO:0000313" key="2">
    <source>
        <dbReference type="EMBL" id="ROP30870.1"/>
    </source>
</evidence>
<keyword evidence="1" id="KW-1133">Transmembrane helix</keyword>
<dbReference type="InterPro" id="IPR046151">
    <property type="entry name" value="DUF6153"/>
</dbReference>
<feature type="transmembrane region" description="Helical" evidence="1">
    <location>
        <begin position="15"/>
        <end position="34"/>
    </location>
</feature>
<accession>A0A3N1GKV2</accession>
<name>A0A3N1GKV2_9ACTN</name>